<keyword evidence="4" id="KW-0732">Signal</keyword>
<accession>A0A0D7ALK2</accession>
<dbReference type="GO" id="GO:0005576">
    <property type="term" value="C:extracellular region"/>
    <property type="evidence" value="ECO:0007669"/>
    <property type="project" value="UniProtKB-SubCell"/>
</dbReference>
<gene>
    <name evidence="5" type="ORF">FISHEDRAFT_34680</name>
</gene>
<name>A0A0D7ALK2_9AGAR</name>
<comment type="subcellular location">
    <subcellularLocation>
        <location evidence="1">Secreted</location>
    </subcellularLocation>
</comment>
<dbReference type="Pfam" id="PF07249">
    <property type="entry name" value="Cerato-platanin"/>
    <property type="match status" value="1"/>
</dbReference>
<dbReference type="Proteomes" id="UP000054144">
    <property type="component" value="Unassembled WGS sequence"/>
</dbReference>
<dbReference type="EMBL" id="KN881630">
    <property type="protein sequence ID" value="KIY52730.1"/>
    <property type="molecule type" value="Genomic_DNA"/>
</dbReference>
<protein>
    <submittedName>
        <fullName evidence="5">Snodprot1</fullName>
    </submittedName>
</protein>
<dbReference type="AlphaFoldDB" id="A0A0D7ALK2"/>
<evidence type="ECO:0000313" key="5">
    <source>
        <dbReference type="EMBL" id="KIY52730.1"/>
    </source>
</evidence>
<dbReference type="CDD" id="cd22778">
    <property type="entry name" value="DPBB_CEPL-like"/>
    <property type="match status" value="1"/>
</dbReference>
<feature type="chain" id="PRO_5002316261" evidence="4">
    <location>
        <begin position="17"/>
        <end position="138"/>
    </location>
</feature>
<evidence type="ECO:0000256" key="3">
    <source>
        <dbReference type="ARBA" id="ARBA00022525"/>
    </source>
</evidence>
<organism evidence="5 6">
    <name type="scientific">Fistulina hepatica ATCC 64428</name>
    <dbReference type="NCBI Taxonomy" id="1128425"/>
    <lineage>
        <taxon>Eukaryota</taxon>
        <taxon>Fungi</taxon>
        <taxon>Dikarya</taxon>
        <taxon>Basidiomycota</taxon>
        <taxon>Agaricomycotina</taxon>
        <taxon>Agaricomycetes</taxon>
        <taxon>Agaricomycetidae</taxon>
        <taxon>Agaricales</taxon>
        <taxon>Fistulinaceae</taxon>
        <taxon>Fistulina</taxon>
    </lineage>
</organism>
<evidence type="ECO:0000313" key="6">
    <source>
        <dbReference type="Proteomes" id="UP000054144"/>
    </source>
</evidence>
<sequence>MKFFAALLSLLPFAFAADQLSYDPFFDTGSNSLSEVACSNGEYGMLTRGYSVLSDLPSWPYVGGAYVITGWDDPTCGTCWNVTYPETNVSITMTAIDVATNGFNVGENVMNNMTGGQAVQLGVVQVTAEQLNASACGL</sequence>
<comment type="similarity">
    <text evidence="2">Belongs to the cerato-platanin family.</text>
</comment>
<dbReference type="InterPro" id="IPR036908">
    <property type="entry name" value="RlpA-like_sf"/>
</dbReference>
<dbReference type="OrthoDB" id="4898945at2759"/>
<evidence type="ECO:0000256" key="1">
    <source>
        <dbReference type="ARBA" id="ARBA00004613"/>
    </source>
</evidence>
<evidence type="ECO:0000256" key="2">
    <source>
        <dbReference type="ARBA" id="ARBA00010421"/>
    </source>
</evidence>
<evidence type="ECO:0000256" key="4">
    <source>
        <dbReference type="SAM" id="SignalP"/>
    </source>
</evidence>
<feature type="signal peptide" evidence="4">
    <location>
        <begin position="1"/>
        <end position="16"/>
    </location>
</feature>
<reference evidence="5 6" key="1">
    <citation type="journal article" date="2015" name="Fungal Genet. Biol.">
        <title>Evolution of novel wood decay mechanisms in Agaricales revealed by the genome sequences of Fistulina hepatica and Cylindrobasidium torrendii.</title>
        <authorList>
            <person name="Floudas D."/>
            <person name="Held B.W."/>
            <person name="Riley R."/>
            <person name="Nagy L.G."/>
            <person name="Koehler G."/>
            <person name="Ransdell A.S."/>
            <person name="Younus H."/>
            <person name="Chow J."/>
            <person name="Chiniquy J."/>
            <person name="Lipzen A."/>
            <person name="Tritt A."/>
            <person name="Sun H."/>
            <person name="Haridas S."/>
            <person name="LaButti K."/>
            <person name="Ohm R.A."/>
            <person name="Kues U."/>
            <person name="Blanchette R.A."/>
            <person name="Grigoriev I.V."/>
            <person name="Minto R.E."/>
            <person name="Hibbett D.S."/>
        </authorList>
    </citation>
    <scope>NUCLEOTIDE SEQUENCE [LARGE SCALE GENOMIC DNA]</scope>
    <source>
        <strain evidence="5 6">ATCC 64428</strain>
    </source>
</reference>
<proteinExistence type="inferred from homology"/>
<keyword evidence="3" id="KW-0964">Secreted</keyword>
<dbReference type="Gene3D" id="2.40.40.10">
    <property type="entry name" value="RlpA-like domain"/>
    <property type="match status" value="1"/>
</dbReference>
<dbReference type="SUPFAM" id="SSF50685">
    <property type="entry name" value="Barwin-like endoglucanases"/>
    <property type="match status" value="1"/>
</dbReference>
<keyword evidence="6" id="KW-1185">Reference proteome</keyword>
<dbReference type="InterPro" id="IPR010829">
    <property type="entry name" value="Cerato-platanin"/>
</dbReference>